<sequence>MSTRTHERASLTDHWLSLDLDAWTRHVVRRHFNPELGSPYWLKRATELSFDPMDITRYDQLAEFGPFPPGDLRGMDPGDLVPRTVPRPLIGRVWESGGTTGDPVRVFYTEDMMTHRVEWRRWSYLFDGYRAGRTWLQATPSGPHQIGNGAIELSEQLAGLVYGIDMDPRWIKQLIRAGKMKELGEYTEHVLGQIVDCLRSQHVHYLNTTPALLQKLIARHPELVAALDGVRLGGTHMSPQMYQDFVKALDGGLVRSGYGNTFGNAVSLHPEDGGAILPYAPTYPQVTMSVVDPEDFKKTVDKGQSGQLKLTVLHEDLFLPNLMERDEATRYDTKGEWPVDGVYNVRPLQVSQAAPEGLY</sequence>
<protein>
    <recommendedName>
        <fullName evidence="3">Arylcarboxylate reductase</fullName>
    </recommendedName>
</protein>
<name>A0A6I8LYD4_9PSEU</name>
<dbReference type="EMBL" id="CABVGP010000002">
    <property type="protein sequence ID" value="VVJ20817.1"/>
    <property type="molecule type" value="Genomic_DNA"/>
</dbReference>
<gene>
    <name evidence="1" type="ORF">AA23TX_05838</name>
</gene>
<evidence type="ECO:0008006" key="3">
    <source>
        <dbReference type="Google" id="ProtNLM"/>
    </source>
</evidence>
<evidence type="ECO:0000313" key="1">
    <source>
        <dbReference type="EMBL" id="VVJ20817.1"/>
    </source>
</evidence>
<organism evidence="1 2">
    <name type="scientific">Amycolatopsis camponoti</name>
    <dbReference type="NCBI Taxonomy" id="2606593"/>
    <lineage>
        <taxon>Bacteria</taxon>
        <taxon>Bacillati</taxon>
        <taxon>Actinomycetota</taxon>
        <taxon>Actinomycetes</taxon>
        <taxon>Pseudonocardiales</taxon>
        <taxon>Pseudonocardiaceae</taxon>
        <taxon>Amycolatopsis</taxon>
    </lineage>
</organism>
<dbReference type="InterPro" id="IPR042099">
    <property type="entry name" value="ANL_N_sf"/>
</dbReference>
<evidence type="ECO:0000313" key="2">
    <source>
        <dbReference type="Proteomes" id="UP000399805"/>
    </source>
</evidence>
<reference evidence="1 2" key="1">
    <citation type="submission" date="2019-09" db="EMBL/GenBank/DDBJ databases">
        <authorList>
            <person name="Leyn A S."/>
        </authorList>
    </citation>
    <scope>NUCLEOTIDE SEQUENCE [LARGE SCALE GENOMIC DNA]</scope>
    <source>
        <strain evidence="1">AA231_1</strain>
    </source>
</reference>
<dbReference type="Gene3D" id="3.40.50.12780">
    <property type="entry name" value="N-terminal domain of ligase-like"/>
    <property type="match status" value="1"/>
</dbReference>
<dbReference type="AlphaFoldDB" id="A0A6I8LYD4"/>
<accession>A0A6I8LYD4</accession>
<keyword evidence="2" id="KW-1185">Reference proteome</keyword>
<dbReference type="RefSeq" id="WP_196425569.1">
    <property type="nucleotide sequence ID" value="NZ_CABVGP010000002.1"/>
</dbReference>
<dbReference type="Proteomes" id="UP000399805">
    <property type="component" value="Unassembled WGS sequence"/>
</dbReference>
<dbReference type="SUPFAM" id="SSF56801">
    <property type="entry name" value="Acetyl-CoA synthetase-like"/>
    <property type="match status" value="1"/>
</dbReference>
<proteinExistence type="predicted"/>